<dbReference type="EMBL" id="JAAAJA010002195">
    <property type="protein sequence ID" value="KAG0242616.1"/>
    <property type="molecule type" value="Genomic_DNA"/>
</dbReference>
<evidence type="ECO:0000313" key="2">
    <source>
        <dbReference type="Proteomes" id="UP000726737"/>
    </source>
</evidence>
<dbReference type="Proteomes" id="UP000726737">
    <property type="component" value="Unassembled WGS sequence"/>
</dbReference>
<sequence>MLKTLIDNPSGSSSGIIFEAYVLRTFRDGGHTFELKDLQTGKSDRLTIPSKPD</sequence>
<protein>
    <submittedName>
        <fullName evidence="1">Uncharacterized protein</fullName>
    </submittedName>
</protein>
<dbReference type="OrthoDB" id="19861at2759"/>
<organism evidence="1 2">
    <name type="scientific">Mortierella polycephala</name>
    <dbReference type="NCBI Taxonomy" id="41804"/>
    <lineage>
        <taxon>Eukaryota</taxon>
        <taxon>Fungi</taxon>
        <taxon>Fungi incertae sedis</taxon>
        <taxon>Mucoromycota</taxon>
        <taxon>Mortierellomycotina</taxon>
        <taxon>Mortierellomycetes</taxon>
        <taxon>Mortierellales</taxon>
        <taxon>Mortierellaceae</taxon>
        <taxon>Mortierella</taxon>
    </lineage>
</organism>
<name>A0A9P6PI26_9FUNG</name>
<gene>
    <name evidence="1" type="ORF">BG011_003283</name>
</gene>
<dbReference type="AlphaFoldDB" id="A0A9P6PI26"/>
<keyword evidence="2" id="KW-1185">Reference proteome</keyword>
<proteinExistence type="predicted"/>
<comment type="caution">
    <text evidence="1">The sequence shown here is derived from an EMBL/GenBank/DDBJ whole genome shotgun (WGS) entry which is preliminary data.</text>
</comment>
<evidence type="ECO:0000313" key="1">
    <source>
        <dbReference type="EMBL" id="KAG0242616.1"/>
    </source>
</evidence>
<feature type="non-terminal residue" evidence="1">
    <location>
        <position position="53"/>
    </location>
</feature>
<accession>A0A9P6PI26</accession>
<reference evidence="1" key="1">
    <citation type="journal article" date="2020" name="Fungal Divers.">
        <title>Resolving the Mortierellaceae phylogeny through synthesis of multi-gene phylogenetics and phylogenomics.</title>
        <authorList>
            <person name="Vandepol N."/>
            <person name="Liber J."/>
            <person name="Desiro A."/>
            <person name="Na H."/>
            <person name="Kennedy M."/>
            <person name="Barry K."/>
            <person name="Grigoriev I.V."/>
            <person name="Miller A.N."/>
            <person name="O'Donnell K."/>
            <person name="Stajich J.E."/>
            <person name="Bonito G."/>
        </authorList>
    </citation>
    <scope>NUCLEOTIDE SEQUENCE</scope>
    <source>
        <strain evidence="1">KOD948</strain>
    </source>
</reference>